<gene>
    <name evidence="3" type="ORF">SAMEA4029010_CIC11G00000005189</name>
</gene>
<sequence>MLAPPDKPVARKDLANGSTEDDLNPQNPFANVNVRYYAQTPSLVPVYVLDRLLEAHYKELQQNSNVNVNQSETGASLRTHTTKRVDEQQYSSFSNDTFIKAINNNWRDLMVTVKEPCLYTPDQLEKIELPGRYDTPWGGDERLRLALVGQTAYDHSTDSDRNVGFWARMFSKRSRHPDDLPRVRSKAGYWMLDEKRKDLAPTLRRILVHSPLFPLLMRILILMFSSCALALAASIYVYSKRKYDDSDLAQQPSTIFAIVVQCCAIVYVIYIAYDEYTGKPLGLRNPLGKMKLIMLDLLFIICMSANLSLTFYSLYDDEWVCTSNNTEPLQALGIYYPTVNFLCRRQRALASFLFLVLCLWVVVFTVSIIRVVDRVSISPRRI</sequence>
<dbReference type="Proteomes" id="UP000182334">
    <property type="component" value="Chromosome IV"/>
</dbReference>
<dbReference type="PANTHER" id="PTHR36819">
    <property type="entry name" value="REGULATOR OF PHOSPHOLIPASE D SRF1"/>
    <property type="match status" value="1"/>
</dbReference>
<reference evidence="3 4" key="1">
    <citation type="submission" date="2016-10" db="EMBL/GenBank/DDBJ databases">
        <authorList>
            <person name="de Groot N.N."/>
        </authorList>
    </citation>
    <scope>NUCLEOTIDE SEQUENCE [LARGE SCALE GENOMIC DNA]</scope>
    <source>
        <strain evidence="3 4">CBS 141442</strain>
    </source>
</reference>
<dbReference type="AlphaFoldDB" id="A0A1L0BTY2"/>
<keyword evidence="2" id="KW-1133">Transmembrane helix</keyword>
<name>A0A1L0BTY2_9ASCO</name>
<evidence type="ECO:0000313" key="3">
    <source>
        <dbReference type="EMBL" id="SGZ53722.1"/>
    </source>
</evidence>
<protein>
    <submittedName>
        <fullName evidence="3">CIC11C00000005189</fullName>
    </submittedName>
</protein>
<feature type="region of interest" description="Disordered" evidence="1">
    <location>
        <begin position="1"/>
        <end position="26"/>
    </location>
</feature>
<dbReference type="PANTHER" id="PTHR36819:SF1">
    <property type="entry name" value="REGULATOR OF PHOSPHOLIPASE D SRF1"/>
    <property type="match status" value="1"/>
</dbReference>
<accession>A0A1L0BTY2</accession>
<keyword evidence="2" id="KW-0812">Transmembrane</keyword>
<dbReference type="EMBL" id="LT635759">
    <property type="protein sequence ID" value="SGZ53722.1"/>
    <property type="molecule type" value="Genomic_DNA"/>
</dbReference>
<organism evidence="3 4">
    <name type="scientific">Sungouiella intermedia</name>
    <dbReference type="NCBI Taxonomy" id="45354"/>
    <lineage>
        <taxon>Eukaryota</taxon>
        <taxon>Fungi</taxon>
        <taxon>Dikarya</taxon>
        <taxon>Ascomycota</taxon>
        <taxon>Saccharomycotina</taxon>
        <taxon>Pichiomycetes</taxon>
        <taxon>Metschnikowiaceae</taxon>
        <taxon>Sungouiella</taxon>
    </lineage>
</organism>
<evidence type="ECO:0000256" key="2">
    <source>
        <dbReference type="SAM" id="Phobius"/>
    </source>
</evidence>
<dbReference type="GO" id="GO:0071944">
    <property type="term" value="C:cell periphery"/>
    <property type="evidence" value="ECO:0007669"/>
    <property type="project" value="TreeGrafter"/>
</dbReference>
<dbReference type="OrthoDB" id="2589563at2759"/>
<dbReference type="GO" id="GO:0000324">
    <property type="term" value="C:fungal-type vacuole"/>
    <property type="evidence" value="ECO:0007669"/>
    <property type="project" value="TreeGrafter"/>
</dbReference>
<keyword evidence="2" id="KW-0472">Membrane</keyword>
<feature type="transmembrane region" description="Helical" evidence="2">
    <location>
        <begin position="348"/>
        <end position="372"/>
    </location>
</feature>
<feature type="transmembrane region" description="Helical" evidence="2">
    <location>
        <begin position="253"/>
        <end position="273"/>
    </location>
</feature>
<feature type="transmembrane region" description="Helical" evidence="2">
    <location>
        <begin position="293"/>
        <end position="315"/>
    </location>
</feature>
<keyword evidence="4" id="KW-1185">Reference proteome</keyword>
<evidence type="ECO:0000313" key="4">
    <source>
        <dbReference type="Proteomes" id="UP000182334"/>
    </source>
</evidence>
<feature type="transmembrane region" description="Helical" evidence="2">
    <location>
        <begin position="215"/>
        <end position="238"/>
    </location>
</feature>
<evidence type="ECO:0000256" key="1">
    <source>
        <dbReference type="SAM" id="MobiDB-lite"/>
    </source>
</evidence>
<proteinExistence type="predicted"/>
<dbReference type="InterPro" id="IPR037737">
    <property type="entry name" value="Srf1"/>
</dbReference>